<keyword evidence="1" id="KW-0732">Signal</keyword>
<name>A0ABS0BW55_9GAMM</name>
<evidence type="ECO:0000313" key="3">
    <source>
        <dbReference type="Proteomes" id="UP001193680"/>
    </source>
</evidence>
<proteinExistence type="predicted"/>
<organism evidence="2 3">
    <name type="scientific">Thiomicrorhabdus heinhorstiae</name>
    <dbReference type="NCBI Taxonomy" id="2748010"/>
    <lineage>
        <taxon>Bacteria</taxon>
        <taxon>Pseudomonadati</taxon>
        <taxon>Pseudomonadota</taxon>
        <taxon>Gammaproteobacteria</taxon>
        <taxon>Thiotrichales</taxon>
        <taxon>Piscirickettsiaceae</taxon>
        <taxon>Thiomicrorhabdus</taxon>
    </lineage>
</organism>
<evidence type="ECO:0000256" key="1">
    <source>
        <dbReference type="SAM" id="SignalP"/>
    </source>
</evidence>
<sequence>MKHQQTILPKLFSSAALIAAMVVQSAYASDLEACLMKYQNNVCGLLSMQQFQKLVPTDSKDIQFTQEDGEEEEGQGRSCTFSQDMSAMMNSSQPQSYMEMLAKIQSGVAVVVDLSKIDKSSFSELPQKWQQRLSGKSNKELFYFMADPKQRDELFSDMANETMQKEGGQMSAEERQMYQSMMQQLKNMPKREAAMQKVSGYGDAAVWAYQGKLDQQGQVSFMGMMSPPQGELSVLQGDYILGIKIKHSQPEKQKDWAESVLRQVLKNCQK</sequence>
<feature type="chain" id="PRO_5045243865" evidence="1">
    <location>
        <begin position="29"/>
        <end position="270"/>
    </location>
</feature>
<dbReference type="RefSeq" id="WP_194947387.1">
    <property type="nucleotide sequence ID" value="NZ_JACBGI020000001.1"/>
</dbReference>
<keyword evidence="3" id="KW-1185">Reference proteome</keyword>
<dbReference type="EMBL" id="JACBGI020000001">
    <property type="protein sequence ID" value="MBF6057036.1"/>
    <property type="molecule type" value="Genomic_DNA"/>
</dbReference>
<evidence type="ECO:0000313" key="2">
    <source>
        <dbReference type="EMBL" id="MBF6057036.1"/>
    </source>
</evidence>
<feature type="signal peptide" evidence="1">
    <location>
        <begin position="1"/>
        <end position="28"/>
    </location>
</feature>
<comment type="caution">
    <text evidence="2">The sequence shown here is derived from an EMBL/GenBank/DDBJ whole genome shotgun (WGS) entry which is preliminary data.</text>
</comment>
<gene>
    <name evidence="2" type="ORF">H8792_001650</name>
</gene>
<reference evidence="2 3" key="1">
    <citation type="submission" date="2020-06" db="EMBL/GenBank/DDBJ databases">
        <authorList>
            <person name="Scott K."/>
        </authorList>
    </citation>
    <scope>NUCLEOTIDE SEQUENCE [LARGE SCALE GENOMIC DNA]</scope>
    <source>
        <strain evidence="2 3">HH1</strain>
    </source>
</reference>
<accession>A0ABS0BW55</accession>
<reference evidence="2 3" key="2">
    <citation type="submission" date="2020-11" db="EMBL/GenBank/DDBJ databases">
        <title>Sulfur oxidizing isolate from Hospital Hole Sinkhole.</title>
        <authorList>
            <person name="Scott K.M."/>
        </authorList>
    </citation>
    <scope>NUCLEOTIDE SEQUENCE [LARGE SCALE GENOMIC DNA]</scope>
    <source>
        <strain evidence="2 3">HH1</strain>
    </source>
</reference>
<dbReference type="Proteomes" id="UP001193680">
    <property type="component" value="Unassembled WGS sequence"/>
</dbReference>
<protein>
    <submittedName>
        <fullName evidence="2">Uncharacterized protein</fullName>
    </submittedName>
</protein>